<sequence>MNNRKWILKEALRINAIENELDKKTQQDKLDEIIEKINELDCLEYERQYCIMQQDIKSRGIEICDSPVSSTKLKQKWREVFLSKLNKQEQKKIYINQFLWHGFSYEKINCISKGKARRALINHKKNEVFVFYQHKEAAYIYKNASKIKASDFDMDDDVYVVDKDFQWTYVKTHEKMCGPYFTKSK</sequence>
<comment type="caution">
    <text evidence="1">The sequence shown here is derived from an EMBL/GenBank/DDBJ whole genome shotgun (WGS) entry which is preliminary data.</text>
</comment>
<reference evidence="1" key="1">
    <citation type="submission" date="2017-10" db="EMBL/GenBank/DDBJ databases">
        <title>Genome sequence of cellulolytic Lachnospiraceae bacterium XHS1971 isolated from hotspring sediment.</title>
        <authorList>
            <person name="Vasudevan G."/>
            <person name="Joshi A.J."/>
            <person name="Hivarkar S."/>
            <person name="Lanjekar V.B."/>
            <person name="Dhakephalkar P.K."/>
            <person name="Dagar S."/>
        </authorList>
    </citation>
    <scope>NUCLEOTIDE SEQUENCE</scope>
    <source>
        <strain evidence="1">XHS1971</strain>
    </source>
</reference>
<proteinExistence type="predicted"/>
<accession>A0AC61DBK2</accession>
<name>A0AC61DBK2_9FIRM</name>
<dbReference type="Proteomes" id="UP000224460">
    <property type="component" value="Unassembled WGS sequence"/>
</dbReference>
<gene>
    <name evidence="1" type="ORF">CS063_09185</name>
</gene>
<keyword evidence="2" id="KW-1185">Reference proteome</keyword>
<dbReference type="EMBL" id="PEDL01000008">
    <property type="protein sequence ID" value="PHV70694.1"/>
    <property type="molecule type" value="Genomic_DNA"/>
</dbReference>
<evidence type="ECO:0000313" key="2">
    <source>
        <dbReference type="Proteomes" id="UP000224460"/>
    </source>
</evidence>
<evidence type="ECO:0000313" key="1">
    <source>
        <dbReference type="EMBL" id="PHV70694.1"/>
    </source>
</evidence>
<protein>
    <submittedName>
        <fullName evidence="1">Uncharacterized protein</fullName>
    </submittedName>
</protein>
<organism evidence="1 2">
    <name type="scientific">Sporanaerobium hydrogeniformans</name>
    <dbReference type="NCBI Taxonomy" id="3072179"/>
    <lineage>
        <taxon>Bacteria</taxon>
        <taxon>Bacillati</taxon>
        <taxon>Bacillota</taxon>
        <taxon>Clostridia</taxon>
        <taxon>Lachnospirales</taxon>
        <taxon>Lachnospiraceae</taxon>
        <taxon>Sporanaerobium</taxon>
    </lineage>
</organism>